<dbReference type="EMBL" id="CP090978">
    <property type="protein sequence ID" value="UJF31182.1"/>
    <property type="molecule type" value="Genomic_DNA"/>
</dbReference>
<protein>
    <submittedName>
        <fullName evidence="1">DUF2953 domain-containing protein</fullName>
    </submittedName>
</protein>
<dbReference type="Proteomes" id="UP001649230">
    <property type="component" value="Chromosome"/>
</dbReference>
<name>A0ABY3SE43_9BACL</name>
<accession>A0ABY3SE43</accession>
<evidence type="ECO:0000313" key="2">
    <source>
        <dbReference type="Proteomes" id="UP001649230"/>
    </source>
</evidence>
<proteinExistence type="predicted"/>
<dbReference type="RefSeq" id="WP_235117531.1">
    <property type="nucleotide sequence ID" value="NZ_CP090978.1"/>
</dbReference>
<reference evidence="1 2" key="1">
    <citation type="journal article" date="2024" name="Int. J. Syst. Evol. Microbiol.">
        <title>Paenibacillus hexagrammi sp. nov., a novel bacterium isolated from the gut content of Hexagrammos agrammus.</title>
        <authorList>
            <person name="Jung H.K."/>
            <person name="Kim D.G."/>
            <person name="Zin H."/>
            <person name="Park J."/>
            <person name="Jung H."/>
            <person name="Kim Y.O."/>
            <person name="Kong H.J."/>
            <person name="Kim J.W."/>
            <person name="Kim Y.S."/>
        </authorList>
    </citation>
    <scope>NUCLEOTIDE SEQUENCE [LARGE SCALE GENOMIC DNA]</scope>
    <source>
        <strain evidence="1 2">YPD9-1</strain>
    </source>
</reference>
<keyword evidence="2" id="KW-1185">Reference proteome</keyword>
<evidence type="ECO:0000313" key="1">
    <source>
        <dbReference type="EMBL" id="UJF31182.1"/>
    </source>
</evidence>
<dbReference type="Pfam" id="PF11167">
    <property type="entry name" value="DUF2953"/>
    <property type="match status" value="1"/>
</dbReference>
<dbReference type="InterPro" id="IPR021338">
    <property type="entry name" value="DUF2953"/>
</dbReference>
<organism evidence="1 2">
    <name type="scientific">Paenibacillus hexagrammi</name>
    <dbReference type="NCBI Taxonomy" id="2908839"/>
    <lineage>
        <taxon>Bacteria</taxon>
        <taxon>Bacillati</taxon>
        <taxon>Bacillota</taxon>
        <taxon>Bacilli</taxon>
        <taxon>Bacillales</taxon>
        <taxon>Paenibacillaceae</taxon>
        <taxon>Paenibacillus</taxon>
    </lineage>
</organism>
<gene>
    <name evidence="1" type="ORF">L0M14_14930</name>
</gene>
<sequence>MFWIGAACILLIIVLIAVLSSQIYGDFYFSRVKDNDQLFVEIRALFGIVRFRYVIPVIQFKGLHKGVLVKTEAVNQTQASLEGQAKEHITKEKVLEFFKNAKVILEHTAQLYDWMKKTIAKAQVTHLSWITRVGVGDAPETAITTGAIWAIKSSLLGFGIRFIQMLSKPKVAVTPQYNATYFSTEFVCKGRIRTWHVMWAGIALVIRISKVKGGLRVWYEMLRKPRMKPAS</sequence>